<dbReference type="Proteomes" id="UP000326272">
    <property type="component" value="Segment"/>
</dbReference>
<gene>
    <name evidence="1" type="primary">32</name>
    <name evidence="1" type="ORF">SEA_GIBBOUS_32</name>
</gene>
<evidence type="ECO:0000313" key="2">
    <source>
        <dbReference type="Proteomes" id="UP000326272"/>
    </source>
</evidence>
<organism evidence="1 2">
    <name type="scientific">Gordonia phage Gibbous</name>
    <dbReference type="NCBI Taxonomy" id="2652405"/>
    <lineage>
        <taxon>Viruses</taxon>
        <taxon>Duplodnaviria</taxon>
        <taxon>Heunggongvirae</taxon>
        <taxon>Uroviricota</taxon>
        <taxon>Caudoviricetes</taxon>
        <taxon>Aziravirus</taxon>
        <taxon>Aziravirus gibbous</taxon>
    </lineage>
</organism>
<dbReference type="EMBL" id="MN310549">
    <property type="protein sequence ID" value="QFG05108.1"/>
    <property type="molecule type" value="Genomic_DNA"/>
</dbReference>
<name>A0A5J6T517_9CAUD</name>
<sequence length="50" mass="6005">MMIYHIWHRKPGTETWHHREIRTRSRAWATAVAMTRYPGQEVQIKKGSVD</sequence>
<evidence type="ECO:0000313" key="1">
    <source>
        <dbReference type="EMBL" id="QFG05108.1"/>
    </source>
</evidence>
<accession>A0A5J6T517</accession>
<proteinExistence type="predicted"/>
<dbReference type="RefSeq" id="YP_010842502.1">
    <property type="nucleotide sequence ID" value="NC_079141.1"/>
</dbReference>
<protein>
    <submittedName>
        <fullName evidence="1">Uncharacterized protein</fullName>
    </submittedName>
</protein>
<dbReference type="GeneID" id="80559294"/>
<keyword evidence="2" id="KW-1185">Reference proteome</keyword>
<reference evidence="1 2" key="1">
    <citation type="submission" date="2019-08" db="EMBL/GenBank/DDBJ databases">
        <authorList>
            <person name="Birge L.R."/>
            <person name="Bivans L.D."/>
            <person name="Blakestad S.M."/>
            <person name="Chesley E.K."/>
            <person name="Frank J.E."/>
            <person name="Hoagland S."/>
            <person name="Hultquist J."/>
            <person name="Lee N.R."/>
            <person name="Pena P.B."/>
            <person name="Ramsey E.P."/>
            <person name="Chia C."/>
            <person name="Gurney S.M.R."/>
            <person name="Garlena R.A."/>
            <person name="Russell D.A."/>
            <person name="Pope W.H."/>
            <person name="Jacobs-Sera D."/>
            <person name="Hatfull G.F."/>
        </authorList>
    </citation>
    <scope>NUCLEOTIDE SEQUENCE [LARGE SCALE GENOMIC DNA]</scope>
</reference>
<dbReference type="KEGG" id="vg:80559294"/>